<dbReference type="Pfam" id="PF22270">
    <property type="entry name" value="MlrA_helical"/>
    <property type="match status" value="1"/>
</dbReference>
<sequence>MTAAESMPKPPLTIQGVSELCGVNAVTLRAWERRYGLIEPERTAKGHRRYNAAQVEKIQTIVQWLNKGVPIRQVRDLIDSQDHAFWSEVIPAGKVDGSRSNVWQAAHREVLAALQGLNGRRVEQCLNRLLRDYGHDAVISHLTDPVRQQLAASAPMAVQRALFDSVLTQKWSARALSLMPGRREPGWMVVPLGNPLDALELAMVMSSPLWCLSQPVAVEALTQQVMAREGCGVLWVVDAMPTAAQRDKWLPSEPLPFPAAAWGPLASRLMPETMILNGLRGQLASQLPTLGDGMNHRQTERFA</sequence>
<comment type="caution">
    <text evidence="5">The sequence shown here is derived from an EMBL/GenBank/DDBJ whole genome shotgun (WGS) entry which is preliminary data.</text>
</comment>
<dbReference type="OrthoDB" id="9800334at2"/>
<dbReference type="SMART" id="SM00422">
    <property type="entry name" value="HTH_MERR"/>
    <property type="match status" value="1"/>
</dbReference>
<evidence type="ECO:0000256" key="1">
    <source>
        <dbReference type="ARBA" id="ARBA00023015"/>
    </source>
</evidence>
<keyword evidence="1" id="KW-0805">Transcription regulation</keyword>
<dbReference type="GO" id="GO:0003700">
    <property type="term" value="F:DNA-binding transcription factor activity"/>
    <property type="evidence" value="ECO:0007669"/>
    <property type="project" value="InterPro"/>
</dbReference>
<dbReference type="PANTHER" id="PTHR30204">
    <property type="entry name" value="REDOX-CYCLING DRUG-SENSING TRANSCRIPTIONAL ACTIVATOR SOXR"/>
    <property type="match status" value="1"/>
</dbReference>
<dbReference type="Gene3D" id="1.10.1660.10">
    <property type="match status" value="1"/>
</dbReference>
<proteinExistence type="predicted"/>
<keyword evidence="3" id="KW-0804">Transcription</keyword>
<gene>
    <name evidence="5" type="ORF">D4A39_00365</name>
</gene>
<keyword evidence="6" id="KW-1185">Reference proteome</keyword>
<dbReference type="CDD" id="cd01104">
    <property type="entry name" value="HTH_MlrA-CarA"/>
    <property type="match status" value="1"/>
</dbReference>
<evidence type="ECO:0000256" key="3">
    <source>
        <dbReference type="ARBA" id="ARBA00023163"/>
    </source>
</evidence>
<accession>A0A418Y1E2</accession>
<feature type="domain" description="HTH merR-type" evidence="4">
    <location>
        <begin position="11"/>
        <end position="80"/>
    </location>
</feature>
<dbReference type="InterPro" id="IPR009061">
    <property type="entry name" value="DNA-bd_dom_put_sf"/>
</dbReference>
<dbReference type="EMBL" id="QYYA01000001">
    <property type="protein sequence ID" value="RJG19359.1"/>
    <property type="molecule type" value="Genomic_DNA"/>
</dbReference>
<keyword evidence="2" id="KW-0238">DNA-binding</keyword>
<evidence type="ECO:0000259" key="4">
    <source>
        <dbReference type="PROSITE" id="PS50937"/>
    </source>
</evidence>
<name>A0A418Y1E2_9GAMM</name>
<dbReference type="GO" id="GO:0003677">
    <property type="term" value="F:DNA binding"/>
    <property type="evidence" value="ECO:0007669"/>
    <property type="project" value="UniProtKB-KW"/>
</dbReference>
<evidence type="ECO:0000256" key="2">
    <source>
        <dbReference type="ARBA" id="ARBA00023125"/>
    </source>
</evidence>
<evidence type="ECO:0000313" key="6">
    <source>
        <dbReference type="Proteomes" id="UP000283734"/>
    </source>
</evidence>
<dbReference type="InterPro" id="IPR047057">
    <property type="entry name" value="MerR_fam"/>
</dbReference>
<reference evidence="5 6" key="1">
    <citation type="submission" date="2018-09" db="EMBL/GenBank/DDBJ databases">
        <title>Alcanivorax profundi sp. nov., isolated from 1000 m-depth seawater of the Mariana Trench.</title>
        <authorList>
            <person name="Liu J."/>
        </authorList>
    </citation>
    <scope>NUCLEOTIDE SEQUENCE [LARGE SCALE GENOMIC DNA]</scope>
    <source>
        <strain evidence="5 6">MTEO17</strain>
    </source>
</reference>
<organism evidence="5 6">
    <name type="scientific">Alcanivorax profundi</name>
    <dbReference type="NCBI Taxonomy" id="2338368"/>
    <lineage>
        <taxon>Bacteria</taxon>
        <taxon>Pseudomonadati</taxon>
        <taxon>Pseudomonadota</taxon>
        <taxon>Gammaproteobacteria</taxon>
        <taxon>Oceanospirillales</taxon>
        <taxon>Alcanivoracaceae</taxon>
        <taxon>Alcanivorax</taxon>
    </lineage>
</organism>
<dbReference type="InterPro" id="IPR000551">
    <property type="entry name" value="MerR-type_HTH_dom"/>
</dbReference>
<dbReference type="Proteomes" id="UP000283734">
    <property type="component" value="Unassembled WGS sequence"/>
</dbReference>
<dbReference type="InterPro" id="IPR053988">
    <property type="entry name" value="MlrA-like_helical"/>
</dbReference>
<protein>
    <submittedName>
        <fullName evidence="5">Helix-turn-helix-type transcriptional regulator</fullName>
    </submittedName>
</protein>
<dbReference type="RefSeq" id="WP_022983923.1">
    <property type="nucleotide sequence ID" value="NZ_QYYA01000001.1"/>
</dbReference>
<dbReference type="AlphaFoldDB" id="A0A418Y1E2"/>
<dbReference type="SUPFAM" id="SSF46955">
    <property type="entry name" value="Putative DNA-binding domain"/>
    <property type="match status" value="1"/>
</dbReference>
<dbReference type="PANTHER" id="PTHR30204:SF67">
    <property type="entry name" value="HTH-TYPE TRANSCRIPTIONAL REGULATOR MLRA-RELATED"/>
    <property type="match status" value="1"/>
</dbReference>
<dbReference type="Pfam" id="PF13411">
    <property type="entry name" value="MerR_1"/>
    <property type="match status" value="1"/>
</dbReference>
<dbReference type="PROSITE" id="PS50937">
    <property type="entry name" value="HTH_MERR_2"/>
    <property type="match status" value="1"/>
</dbReference>
<evidence type="ECO:0000313" key="5">
    <source>
        <dbReference type="EMBL" id="RJG19359.1"/>
    </source>
</evidence>